<dbReference type="Proteomes" id="UP000294558">
    <property type="component" value="Unassembled WGS sequence"/>
</dbReference>
<protein>
    <submittedName>
        <fullName evidence="2">Bifunctional non-homologous end joining protein LigD</fullName>
    </submittedName>
</protein>
<dbReference type="CDD" id="cd04861">
    <property type="entry name" value="LigD_Pol_like"/>
    <property type="match status" value="1"/>
</dbReference>
<dbReference type="NCBIfam" id="TIGR02778">
    <property type="entry name" value="ligD_pol"/>
    <property type="match status" value="1"/>
</dbReference>
<evidence type="ECO:0000313" key="2">
    <source>
        <dbReference type="EMBL" id="TDT16102.1"/>
    </source>
</evidence>
<dbReference type="InterPro" id="IPR052171">
    <property type="entry name" value="NHEJ_LigD"/>
</dbReference>
<dbReference type="RefSeq" id="WP_133868501.1">
    <property type="nucleotide sequence ID" value="NZ_SOAU01000001.1"/>
</dbReference>
<proteinExistence type="predicted"/>
<feature type="domain" description="DNA ligase D polymerase" evidence="1">
    <location>
        <begin position="28"/>
        <end position="285"/>
    </location>
</feature>
<dbReference type="AlphaFoldDB" id="A0A4R7HY14"/>
<keyword evidence="3" id="KW-1185">Reference proteome</keyword>
<dbReference type="Gene3D" id="3.90.920.10">
    <property type="entry name" value="DNA primase, PRIM domain"/>
    <property type="match status" value="1"/>
</dbReference>
<dbReference type="Pfam" id="PF21686">
    <property type="entry name" value="LigD_Prim-Pol"/>
    <property type="match status" value="1"/>
</dbReference>
<reference evidence="2 3" key="1">
    <citation type="submission" date="2019-03" db="EMBL/GenBank/DDBJ databases">
        <title>Sequencing the genomes of 1000 actinobacteria strains.</title>
        <authorList>
            <person name="Klenk H.-P."/>
        </authorList>
    </citation>
    <scope>NUCLEOTIDE SEQUENCE [LARGE SCALE GENOMIC DNA]</scope>
    <source>
        <strain evidence="2 3">DSM 18936</strain>
    </source>
</reference>
<gene>
    <name evidence="2" type="ORF">BDK89_1684</name>
</gene>
<dbReference type="PANTHER" id="PTHR42705">
    <property type="entry name" value="BIFUNCTIONAL NON-HOMOLOGOUS END JOINING PROTEIN LIGD"/>
    <property type="match status" value="1"/>
</dbReference>
<dbReference type="EMBL" id="SOAU01000001">
    <property type="protein sequence ID" value="TDT16102.1"/>
    <property type="molecule type" value="Genomic_DNA"/>
</dbReference>
<dbReference type="OrthoDB" id="9802472at2"/>
<accession>A0A4R7HY14</accession>
<evidence type="ECO:0000313" key="3">
    <source>
        <dbReference type="Proteomes" id="UP000294558"/>
    </source>
</evidence>
<evidence type="ECO:0000259" key="1">
    <source>
        <dbReference type="Pfam" id="PF21686"/>
    </source>
</evidence>
<organism evidence="2 3">
    <name type="scientific">Ilumatobacter fluminis</name>
    <dbReference type="NCBI Taxonomy" id="467091"/>
    <lineage>
        <taxon>Bacteria</taxon>
        <taxon>Bacillati</taxon>
        <taxon>Actinomycetota</taxon>
        <taxon>Acidimicrobiia</taxon>
        <taxon>Acidimicrobiales</taxon>
        <taxon>Ilumatobacteraceae</taxon>
        <taxon>Ilumatobacter</taxon>
    </lineage>
</organism>
<sequence length="299" mass="32486">MAGVDVEIEGRTISLSNLDKVLYPSGFTKSQVIDYMARIAPVAIPHLTGRALTFKRFPDGTETNGFFEKRCPGHRPPWVDVALGPGDRKGGIEYCRIDETAAMVWAGNMAALELHAPMACADDLDVPRALVFDFDPGAPAAIAECCTVSLGVREVLDSVGLQGWCKTSGSKGLQMYVPLNTPSATHEAAADFALAVGQVMERRLPKQVTTIMAKAERPGKIFVDWSQNAFHKTTIAPYSLRARPEPTVSTPVTWDEVESCADGDIELRFTSDQVLERVDAHGDLFEPVLTVEQELPTPG</sequence>
<dbReference type="InterPro" id="IPR014145">
    <property type="entry name" value="LigD_pol_dom"/>
</dbReference>
<name>A0A4R7HY14_9ACTN</name>
<comment type="caution">
    <text evidence="2">The sequence shown here is derived from an EMBL/GenBank/DDBJ whole genome shotgun (WGS) entry which is preliminary data.</text>
</comment>
<dbReference type="PANTHER" id="PTHR42705:SF2">
    <property type="entry name" value="BIFUNCTIONAL NON-HOMOLOGOUS END JOINING PROTEIN LIGD"/>
    <property type="match status" value="1"/>
</dbReference>